<dbReference type="eggNOG" id="KOG1082">
    <property type="taxonomic scope" value="Eukaryota"/>
</dbReference>
<evidence type="ECO:0000256" key="9">
    <source>
        <dbReference type="PROSITE-ProRule" id="PRU00552"/>
    </source>
</evidence>
<protein>
    <recommendedName>
        <fullName evidence="17">RNA helicase</fullName>
    </recommendedName>
</protein>
<dbReference type="eggNOG" id="KOG0340">
    <property type="taxonomic scope" value="Eukaryota"/>
</dbReference>
<dbReference type="Pfam" id="PF00271">
    <property type="entry name" value="Helicase_C"/>
    <property type="match status" value="1"/>
</dbReference>
<keyword evidence="8" id="KW-0539">Nucleus</keyword>
<feature type="domain" description="SET" evidence="11">
    <location>
        <begin position="433"/>
        <end position="539"/>
    </location>
</feature>
<dbReference type="InterPro" id="IPR011545">
    <property type="entry name" value="DEAD/DEAH_box_helicase_dom"/>
</dbReference>
<dbReference type="EMBL" id="KB908493">
    <property type="protein sequence ID" value="EOA90208.1"/>
    <property type="molecule type" value="Genomic_DNA"/>
</dbReference>
<dbReference type="SMART" id="SM00317">
    <property type="entry name" value="SET"/>
    <property type="match status" value="1"/>
</dbReference>
<evidence type="ECO:0000313" key="15">
    <source>
        <dbReference type="EMBL" id="EOA90208.1"/>
    </source>
</evidence>
<dbReference type="Pfam" id="PF00270">
    <property type="entry name" value="DEAD"/>
    <property type="match status" value="1"/>
</dbReference>
<dbReference type="GeneID" id="19401389"/>
<dbReference type="InterPro" id="IPR046341">
    <property type="entry name" value="SET_dom_sf"/>
</dbReference>
<dbReference type="GO" id="GO:0042254">
    <property type="term" value="P:ribosome biogenesis"/>
    <property type="evidence" value="ECO:0007669"/>
    <property type="project" value="UniProtKB-KW"/>
</dbReference>
<dbReference type="GO" id="GO:0010467">
    <property type="term" value="P:gene expression"/>
    <property type="evidence" value="ECO:0007669"/>
    <property type="project" value="UniProtKB-ARBA"/>
</dbReference>
<evidence type="ECO:0000259" key="11">
    <source>
        <dbReference type="PROSITE" id="PS50280"/>
    </source>
</evidence>
<evidence type="ECO:0000256" key="7">
    <source>
        <dbReference type="ARBA" id="ARBA00022884"/>
    </source>
</evidence>
<dbReference type="InterPro" id="IPR027417">
    <property type="entry name" value="P-loop_NTPase"/>
</dbReference>
<dbReference type="PROSITE" id="PS50280">
    <property type="entry name" value="SET"/>
    <property type="match status" value="1"/>
</dbReference>
<dbReference type="SUPFAM" id="SSF52540">
    <property type="entry name" value="P-loop containing nucleoside triphosphate hydrolases"/>
    <property type="match status" value="1"/>
</dbReference>
<sequence>MSAIQDVEGLSECIGRAIQEHFAKSNIGVAWPQLDSLTRPILRVEAFLEDAGTDNAVRARSERIASSRRKGTGGLRVSQKQSSFQEDLSEHQRQMQIDSRSFPKRKKVASDKFVFQPSTLDKLIIGIWEQVHGSINLDPKAIFEQFQVAPNGPSMDIVRHAQSETSSATTTVLNCAANTVGDSFSQMNMFCRKVTQASRVCRSIEMIVQARWTELFEEQVQYRSQTRPELSTTKHRKAVFMEACRDFDWSEKELRNKMAIWRGYKEVKDAAGWAALVFAGMGIYRFCKYRVGFDNDAMRRLRNLRKRLEVAADTLHPHWRQLLAIVGESSTPQYPGHPHEWVVFEDGSDPLPLRQTYLAQDPYFAFEHIDESVIDESVWGCEDPRWTPQTNAIGRPGGAYVCTVCNEQQSDDPKENSCFCFPSLFGCVKRKPAPVQVYRTPDGKNNGLIALTSFDRGTGIGEMIGLITKGMRHLDVMDSSTQSTSYQVWQGRVGNYTRFANHSCKPNAQFSTFTWLDTQRIVLVSKGIEAGAEITLDYGEKYWAGLDNDYSDSGASDQEILDSQSGARKRRRLSPVDDDSSASETEAQPAPKPLSVAPPTISRIKAKNNGPQSNSNNSGATNTPAVNQKLSFASLNVAPWLVASLASMEIKRPTGIQASCIPEILKGKDCIGGSRTGTGKTIAFSVPILQKWAEDPSGIFAVIITPTRELAIQIYEQVKAISAPQSMKPILITGGADQRAQAIELASRPHVVIATPGRLAEHIRTSGEDTICGLRRVRFVVFDEADRLLAPGKGSMLPDLETCLSALPPKETRQTLLFTATVTPEVLALKEQPRAPGRLPIFVSEVDTENLAIPPRLQQKYLQTPVTHKECYLHVLLNTPGNIEKSVIIFCNRTKTATLLEYMLRLLDHRVTALHSGLKQSDRVNNLARFRAQAARILVATDVAARGLDIPEVALVINFDVPRDPDDYIHRVGRTARAGRVGTSITMIGQRDVDLVLAIEARVGKKMDEFEEEGVSVEGRVVRDALKPVTEKKREAMLSIEEGRDVLGKKKVGLQKRRAE</sequence>
<dbReference type="PANTHER" id="PTHR47959">
    <property type="entry name" value="ATP-DEPENDENT RNA HELICASE RHLE-RELATED"/>
    <property type="match status" value="1"/>
</dbReference>
<evidence type="ECO:0000256" key="1">
    <source>
        <dbReference type="ARBA" id="ARBA00004123"/>
    </source>
</evidence>
<dbReference type="PANTHER" id="PTHR47959:SF24">
    <property type="entry name" value="ATP-DEPENDENT RNA HELICASE"/>
    <property type="match status" value="1"/>
</dbReference>
<keyword evidence="5" id="KW-0347">Helicase</keyword>
<feature type="domain" description="Helicase C-terminal" evidence="13">
    <location>
        <begin position="875"/>
        <end position="1018"/>
    </location>
</feature>
<comment type="subcellular location">
    <subcellularLocation>
        <location evidence="1">Nucleus</location>
    </subcellularLocation>
</comment>
<dbReference type="GO" id="GO:0003723">
    <property type="term" value="F:RNA binding"/>
    <property type="evidence" value="ECO:0007669"/>
    <property type="project" value="UniProtKB-KW"/>
</dbReference>
<keyword evidence="3" id="KW-0547">Nucleotide-binding</keyword>
<dbReference type="HOGENOM" id="CLU_009137_0_0_1"/>
<evidence type="ECO:0000256" key="5">
    <source>
        <dbReference type="ARBA" id="ARBA00022806"/>
    </source>
</evidence>
<evidence type="ECO:0000313" key="16">
    <source>
        <dbReference type="Proteomes" id="UP000016935"/>
    </source>
</evidence>
<dbReference type="SMART" id="SM00487">
    <property type="entry name" value="DEXDc"/>
    <property type="match status" value="1"/>
</dbReference>
<feature type="domain" description="Helicase ATP-binding" evidence="12">
    <location>
        <begin position="661"/>
        <end position="840"/>
    </location>
</feature>
<dbReference type="PROSITE" id="PS51195">
    <property type="entry name" value="Q_MOTIF"/>
    <property type="match status" value="1"/>
</dbReference>
<accession>R0KBA7</accession>
<dbReference type="Proteomes" id="UP000016935">
    <property type="component" value="Unassembled WGS sequence"/>
</dbReference>
<dbReference type="GO" id="GO:0003724">
    <property type="term" value="F:RNA helicase activity"/>
    <property type="evidence" value="ECO:0007669"/>
    <property type="project" value="InterPro"/>
</dbReference>
<proteinExistence type="predicted"/>
<dbReference type="InterPro" id="IPR014014">
    <property type="entry name" value="RNA_helicase_DEAD_Q_motif"/>
</dbReference>
<feature type="compositionally biased region" description="Polar residues" evidence="10">
    <location>
        <begin position="554"/>
        <end position="566"/>
    </location>
</feature>
<dbReference type="OrthoDB" id="10261904at2759"/>
<feature type="short sequence motif" description="Q motif" evidence="9">
    <location>
        <begin position="630"/>
        <end position="658"/>
    </location>
</feature>
<keyword evidence="6" id="KW-0067">ATP-binding</keyword>
<dbReference type="CDD" id="cd17955">
    <property type="entry name" value="DEADc_DDX49"/>
    <property type="match status" value="1"/>
</dbReference>
<evidence type="ECO:0000256" key="3">
    <source>
        <dbReference type="ARBA" id="ARBA00022741"/>
    </source>
</evidence>
<feature type="region of interest" description="Disordered" evidence="10">
    <location>
        <begin position="554"/>
        <end position="623"/>
    </location>
</feature>
<gene>
    <name evidence="15" type="ORF">SETTUDRAFT_175311</name>
</gene>
<dbReference type="GO" id="GO:0005634">
    <property type="term" value="C:nucleus"/>
    <property type="evidence" value="ECO:0007669"/>
    <property type="project" value="UniProtKB-SubCell"/>
</dbReference>
<dbReference type="GO" id="GO:0005524">
    <property type="term" value="F:ATP binding"/>
    <property type="evidence" value="ECO:0007669"/>
    <property type="project" value="UniProtKB-KW"/>
</dbReference>
<keyword evidence="4" id="KW-0378">Hydrolase</keyword>
<dbReference type="InterPro" id="IPR014001">
    <property type="entry name" value="Helicase_ATP-bd"/>
</dbReference>
<dbReference type="PROSITE" id="PS51194">
    <property type="entry name" value="HELICASE_CTER"/>
    <property type="match status" value="1"/>
</dbReference>
<dbReference type="GO" id="GO:0016787">
    <property type="term" value="F:hydrolase activity"/>
    <property type="evidence" value="ECO:0007669"/>
    <property type="project" value="UniProtKB-KW"/>
</dbReference>
<feature type="region of interest" description="Disordered" evidence="10">
    <location>
        <begin position="61"/>
        <end position="103"/>
    </location>
</feature>
<dbReference type="InterPro" id="IPR000629">
    <property type="entry name" value="RNA-helicase_DEAD-box_CS"/>
</dbReference>
<dbReference type="PROSITE" id="PS00039">
    <property type="entry name" value="DEAD_ATP_HELICASE"/>
    <property type="match status" value="1"/>
</dbReference>
<feature type="domain" description="DEAD-box RNA helicase Q" evidence="14">
    <location>
        <begin position="630"/>
        <end position="658"/>
    </location>
</feature>
<evidence type="ECO:0000256" key="4">
    <source>
        <dbReference type="ARBA" id="ARBA00022801"/>
    </source>
</evidence>
<dbReference type="SMART" id="SM00490">
    <property type="entry name" value="HELICc"/>
    <property type="match status" value="1"/>
</dbReference>
<dbReference type="Gene3D" id="2.170.270.10">
    <property type="entry name" value="SET domain"/>
    <property type="match status" value="1"/>
</dbReference>
<dbReference type="SUPFAM" id="SSF82199">
    <property type="entry name" value="SET domain"/>
    <property type="match status" value="1"/>
</dbReference>
<evidence type="ECO:0000256" key="10">
    <source>
        <dbReference type="SAM" id="MobiDB-lite"/>
    </source>
</evidence>
<name>R0KBA7_EXST2</name>
<evidence type="ECO:0000259" key="12">
    <source>
        <dbReference type="PROSITE" id="PS51192"/>
    </source>
</evidence>
<dbReference type="RefSeq" id="XP_008022101.1">
    <property type="nucleotide sequence ID" value="XM_008023910.1"/>
</dbReference>
<evidence type="ECO:0000256" key="2">
    <source>
        <dbReference type="ARBA" id="ARBA00022517"/>
    </source>
</evidence>
<evidence type="ECO:0008006" key="17">
    <source>
        <dbReference type="Google" id="ProtNLM"/>
    </source>
</evidence>
<dbReference type="GO" id="GO:0005829">
    <property type="term" value="C:cytosol"/>
    <property type="evidence" value="ECO:0007669"/>
    <property type="project" value="TreeGrafter"/>
</dbReference>
<dbReference type="InterPro" id="IPR001214">
    <property type="entry name" value="SET_dom"/>
</dbReference>
<dbReference type="AlphaFoldDB" id="R0KBA7"/>
<dbReference type="STRING" id="671987.R0KBA7"/>
<dbReference type="CDD" id="cd18787">
    <property type="entry name" value="SF2_C_DEAD"/>
    <property type="match status" value="1"/>
</dbReference>
<dbReference type="PROSITE" id="PS51192">
    <property type="entry name" value="HELICASE_ATP_BIND_1"/>
    <property type="match status" value="1"/>
</dbReference>
<keyword evidence="2" id="KW-0690">Ribosome biogenesis</keyword>
<reference evidence="15 16" key="1">
    <citation type="journal article" date="2012" name="PLoS Pathog.">
        <title>Diverse lifestyles and strategies of plant pathogenesis encoded in the genomes of eighteen Dothideomycetes fungi.</title>
        <authorList>
            <person name="Ohm R.A."/>
            <person name="Feau N."/>
            <person name="Henrissat B."/>
            <person name="Schoch C.L."/>
            <person name="Horwitz B.A."/>
            <person name="Barry K.W."/>
            <person name="Condon B.J."/>
            <person name="Copeland A.C."/>
            <person name="Dhillon B."/>
            <person name="Glaser F."/>
            <person name="Hesse C.N."/>
            <person name="Kosti I."/>
            <person name="LaButti K."/>
            <person name="Lindquist E.A."/>
            <person name="Lucas S."/>
            <person name="Salamov A.A."/>
            <person name="Bradshaw R.E."/>
            <person name="Ciuffetti L."/>
            <person name="Hamelin R.C."/>
            <person name="Kema G.H.J."/>
            <person name="Lawrence C."/>
            <person name="Scott J.A."/>
            <person name="Spatafora J.W."/>
            <person name="Turgeon B.G."/>
            <person name="de Wit P.J.G.M."/>
            <person name="Zhong S."/>
            <person name="Goodwin S.B."/>
            <person name="Grigoriev I.V."/>
        </authorList>
    </citation>
    <scope>NUCLEOTIDE SEQUENCE [LARGE SCALE GENOMIC DNA]</scope>
    <source>
        <strain evidence="16">28A</strain>
    </source>
</reference>
<dbReference type="InterPro" id="IPR050079">
    <property type="entry name" value="DEAD_box_RNA_helicase"/>
</dbReference>
<evidence type="ECO:0000256" key="6">
    <source>
        <dbReference type="ARBA" id="ARBA00022840"/>
    </source>
</evidence>
<keyword evidence="16" id="KW-1185">Reference proteome</keyword>
<evidence type="ECO:0000259" key="14">
    <source>
        <dbReference type="PROSITE" id="PS51195"/>
    </source>
</evidence>
<dbReference type="Pfam" id="PF00856">
    <property type="entry name" value="SET"/>
    <property type="match status" value="1"/>
</dbReference>
<keyword evidence="7" id="KW-0694">RNA-binding</keyword>
<reference evidence="15 16" key="2">
    <citation type="journal article" date="2013" name="PLoS Genet.">
        <title>Comparative genome structure, secondary metabolite, and effector coding capacity across Cochliobolus pathogens.</title>
        <authorList>
            <person name="Condon B.J."/>
            <person name="Leng Y."/>
            <person name="Wu D."/>
            <person name="Bushley K.E."/>
            <person name="Ohm R.A."/>
            <person name="Otillar R."/>
            <person name="Martin J."/>
            <person name="Schackwitz W."/>
            <person name="Grimwood J."/>
            <person name="MohdZainudin N."/>
            <person name="Xue C."/>
            <person name="Wang R."/>
            <person name="Manning V.A."/>
            <person name="Dhillon B."/>
            <person name="Tu Z.J."/>
            <person name="Steffenson B.J."/>
            <person name="Salamov A."/>
            <person name="Sun H."/>
            <person name="Lowry S."/>
            <person name="LaButti K."/>
            <person name="Han J."/>
            <person name="Copeland A."/>
            <person name="Lindquist E."/>
            <person name="Barry K."/>
            <person name="Schmutz J."/>
            <person name="Baker S.E."/>
            <person name="Ciuffetti L.M."/>
            <person name="Grigoriev I.V."/>
            <person name="Zhong S."/>
            <person name="Turgeon B.G."/>
        </authorList>
    </citation>
    <scope>NUCLEOTIDE SEQUENCE [LARGE SCALE GENOMIC DNA]</scope>
    <source>
        <strain evidence="16">28A</strain>
    </source>
</reference>
<dbReference type="InterPro" id="IPR001650">
    <property type="entry name" value="Helicase_C-like"/>
</dbReference>
<dbReference type="Gene3D" id="3.40.50.300">
    <property type="entry name" value="P-loop containing nucleotide triphosphate hydrolases"/>
    <property type="match status" value="2"/>
</dbReference>
<evidence type="ECO:0000259" key="13">
    <source>
        <dbReference type="PROSITE" id="PS51194"/>
    </source>
</evidence>
<organism evidence="15 16">
    <name type="scientific">Exserohilum turcicum (strain 28A)</name>
    <name type="common">Northern leaf blight fungus</name>
    <name type="synonym">Setosphaeria turcica</name>
    <dbReference type="NCBI Taxonomy" id="671987"/>
    <lineage>
        <taxon>Eukaryota</taxon>
        <taxon>Fungi</taxon>
        <taxon>Dikarya</taxon>
        <taxon>Ascomycota</taxon>
        <taxon>Pezizomycotina</taxon>
        <taxon>Dothideomycetes</taxon>
        <taxon>Pleosporomycetidae</taxon>
        <taxon>Pleosporales</taxon>
        <taxon>Pleosporineae</taxon>
        <taxon>Pleosporaceae</taxon>
        <taxon>Exserohilum</taxon>
    </lineage>
</organism>
<evidence type="ECO:0000256" key="8">
    <source>
        <dbReference type="ARBA" id="ARBA00023242"/>
    </source>
</evidence>